<evidence type="ECO:0000256" key="9">
    <source>
        <dbReference type="ARBA" id="ARBA00022833"/>
    </source>
</evidence>
<dbReference type="AlphaFoldDB" id="A0A1H3IRV4"/>
<evidence type="ECO:0000259" key="16">
    <source>
        <dbReference type="Pfam" id="PF07687"/>
    </source>
</evidence>
<proteinExistence type="inferred from homology"/>
<dbReference type="SUPFAM" id="SSF53187">
    <property type="entry name" value="Zn-dependent exopeptidases"/>
    <property type="match status" value="1"/>
</dbReference>
<comment type="function">
    <text evidence="15">Catalyzes the hydrolysis of N-succinyl-L,L-diaminopimelic acid (SDAP), forming succinate and LL-2,6-diaminopimelate (DAP), an intermediate involved in the bacterial biosynthesis of lysine and meso-diaminopimelic acid, an essential component of bacterial cell walls.</text>
</comment>
<evidence type="ECO:0000256" key="15">
    <source>
        <dbReference type="HAMAP-Rule" id="MF_01690"/>
    </source>
</evidence>
<dbReference type="GO" id="GO:0008777">
    <property type="term" value="F:acetylornithine deacetylase activity"/>
    <property type="evidence" value="ECO:0007669"/>
    <property type="project" value="TreeGrafter"/>
</dbReference>
<dbReference type="GO" id="GO:0006526">
    <property type="term" value="P:L-arginine biosynthetic process"/>
    <property type="evidence" value="ECO:0007669"/>
    <property type="project" value="TreeGrafter"/>
</dbReference>
<dbReference type="Proteomes" id="UP000199035">
    <property type="component" value="Unassembled WGS sequence"/>
</dbReference>
<comment type="subunit">
    <text evidence="3 15">Homodimer.</text>
</comment>
<sequence>MPSPIRLKKRKTKCNVIDLKKTLCLDKVFLYLKRPLPYPHDSPIILGTFSIDLTGMNHSETLELSLQLLRQPSVTPVDHSCQNIMADRLEKIGFNIESMRFEDVDNLWARKGTQAPVLCFAGHTDVVPTGSLDDWNSDPFVPEIRDGKLYGRGSADMKTALAAMVVASERFVAKHPNHKGSIAFLITSDEEGPSINGTVKVVEALEARNEKMTWCLVGEPSSTNQLGDIVKNGRRGSLNAKLTVKGKQGHVAYPHLAINPIHTVSKALAELCDTVWDNGNEYFPATSFQISNIHSGTGATNVVPGTMNTLFNFRYSTEVTAEELKARTLEILDRHNVNYDIEWTLSGLPFLTPVGELVNAAQNAIRNVTGIETELSTSGGTSDGRFIAPTGAQVLELGVLNASIHQIDEHVNVADLEPLAEIYEQILEGLLAN</sequence>
<keyword evidence="9 15" id="KW-0862">Zinc</keyword>
<dbReference type="GO" id="GO:0009089">
    <property type="term" value="P:lysine biosynthetic process via diaminopimelate"/>
    <property type="evidence" value="ECO:0007669"/>
    <property type="project" value="UniProtKB-UniRule"/>
</dbReference>
<keyword evidence="12 15" id="KW-0170">Cobalt</keyword>
<evidence type="ECO:0000256" key="2">
    <source>
        <dbReference type="ARBA" id="ARBA00006746"/>
    </source>
</evidence>
<dbReference type="NCBIfam" id="NF009557">
    <property type="entry name" value="PRK13009.1"/>
    <property type="match status" value="1"/>
</dbReference>
<name>A0A1H3IRV4_9GAMM</name>
<evidence type="ECO:0000256" key="5">
    <source>
        <dbReference type="ARBA" id="ARBA00022391"/>
    </source>
</evidence>
<dbReference type="InterPro" id="IPR002933">
    <property type="entry name" value="Peptidase_M20"/>
</dbReference>
<feature type="active site" description="Proton acceptor" evidence="15">
    <location>
        <position position="190"/>
    </location>
</feature>
<dbReference type="FunFam" id="3.30.70.360:FF:000011">
    <property type="entry name" value="Succinyl-diaminopimelate desuccinylase"/>
    <property type="match status" value="1"/>
</dbReference>
<evidence type="ECO:0000256" key="11">
    <source>
        <dbReference type="ARBA" id="ARBA00023154"/>
    </source>
</evidence>
<evidence type="ECO:0000256" key="8">
    <source>
        <dbReference type="ARBA" id="ARBA00022801"/>
    </source>
</evidence>
<gene>
    <name evidence="15" type="primary">dapE</name>
    <name evidence="17" type="ORF">SAMN05421643_10756</name>
</gene>
<evidence type="ECO:0000256" key="1">
    <source>
        <dbReference type="ARBA" id="ARBA00005130"/>
    </source>
</evidence>
<feature type="active site" evidence="15">
    <location>
        <position position="125"/>
    </location>
</feature>
<accession>A0A1H3IRV4</accession>
<comment type="similarity">
    <text evidence="2 15">Belongs to the peptidase M20A family. DapE subfamily.</text>
</comment>
<evidence type="ECO:0000256" key="3">
    <source>
        <dbReference type="ARBA" id="ARBA00011738"/>
    </source>
</evidence>
<keyword evidence="11 15" id="KW-0457">Lysine biosynthesis</keyword>
<evidence type="ECO:0000256" key="7">
    <source>
        <dbReference type="ARBA" id="ARBA00022723"/>
    </source>
</evidence>
<dbReference type="NCBIfam" id="TIGR01246">
    <property type="entry name" value="dapE_proteo"/>
    <property type="match status" value="1"/>
</dbReference>
<dbReference type="InterPro" id="IPR050072">
    <property type="entry name" value="Peptidase_M20A"/>
</dbReference>
<evidence type="ECO:0000256" key="6">
    <source>
        <dbReference type="ARBA" id="ARBA00022605"/>
    </source>
</evidence>
<dbReference type="PANTHER" id="PTHR43808">
    <property type="entry name" value="ACETYLORNITHINE DEACETYLASE"/>
    <property type="match status" value="1"/>
</dbReference>
<comment type="pathway">
    <text evidence="1 15">Amino-acid biosynthesis; L-lysine biosynthesis via DAP pathway; LL-2,6-diaminopimelate from (S)-tetrahydrodipicolinate (succinylase route): step 3/3.</text>
</comment>
<feature type="binding site" evidence="15">
    <location>
        <position position="156"/>
    </location>
    <ligand>
        <name>Zn(2+)</name>
        <dbReference type="ChEBI" id="CHEBI:29105"/>
        <label>1</label>
    </ligand>
</feature>
<evidence type="ECO:0000313" key="17">
    <source>
        <dbReference type="EMBL" id="SDY30431.1"/>
    </source>
</evidence>
<dbReference type="EMBL" id="FNPK01000007">
    <property type="protein sequence ID" value="SDY30431.1"/>
    <property type="molecule type" value="Genomic_DNA"/>
</dbReference>
<feature type="binding site" evidence="15">
    <location>
        <position position="156"/>
    </location>
    <ligand>
        <name>Zn(2+)</name>
        <dbReference type="ChEBI" id="CHEBI:29105"/>
        <label>2</label>
    </ligand>
</feature>
<evidence type="ECO:0000256" key="12">
    <source>
        <dbReference type="ARBA" id="ARBA00023285"/>
    </source>
</evidence>
<dbReference type="GO" id="GO:0008270">
    <property type="term" value="F:zinc ion binding"/>
    <property type="evidence" value="ECO:0007669"/>
    <property type="project" value="UniProtKB-UniRule"/>
</dbReference>
<dbReference type="CDD" id="cd03891">
    <property type="entry name" value="M20_DapE_proteobac"/>
    <property type="match status" value="1"/>
</dbReference>
<dbReference type="EC" id="3.5.1.18" evidence="4 15"/>
<dbReference type="GO" id="GO:0050897">
    <property type="term" value="F:cobalt ion binding"/>
    <property type="evidence" value="ECO:0007669"/>
    <property type="project" value="UniProtKB-UniRule"/>
</dbReference>
<evidence type="ECO:0000256" key="14">
    <source>
        <dbReference type="ARBA" id="ARBA00051301"/>
    </source>
</evidence>
<feature type="binding site" evidence="15">
    <location>
        <position position="219"/>
    </location>
    <ligand>
        <name>Zn(2+)</name>
        <dbReference type="ChEBI" id="CHEBI:29105"/>
        <label>1</label>
    </ligand>
</feature>
<evidence type="ECO:0000256" key="10">
    <source>
        <dbReference type="ARBA" id="ARBA00022915"/>
    </source>
</evidence>
<comment type="catalytic activity">
    <reaction evidence="14 15">
        <text>N-succinyl-(2S,6S)-2,6-diaminopimelate + H2O = (2S,6S)-2,6-diaminopimelate + succinate</text>
        <dbReference type="Rhea" id="RHEA:22608"/>
        <dbReference type="ChEBI" id="CHEBI:15377"/>
        <dbReference type="ChEBI" id="CHEBI:30031"/>
        <dbReference type="ChEBI" id="CHEBI:57609"/>
        <dbReference type="ChEBI" id="CHEBI:58087"/>
        <dbReference type="EC" id="3.5.1.18"/>
    </reaction>
</comment>
<keyword evidence="7 15" id="KW-0479">Metal-binding</keyword>
<dbReference type="FunFam" id="3.40.630.10:FF:000005">
    <property type="entry name" value="Succinyl-diaminopimelate desuccinylase"/>
    <property type="match status" value="1"/>
</dbReference>
<dbReference type="GO" id="GO:0019877">
    <property type="term" value="P:diaminopimelate biosynthetic process"/>
    <property type="evidence" value="ECO:0007669"/>
    <property type="project" value="UniProtKB-UniRule"/>
</dbReference>
<reference evidence="18" key="1">
    <citation type="submission" date="2016-10" db="EMBL/GenBank/DDBJ databases">
        <authorList>
            <person name="Varghese N."/>
            <person name="Submissions S."/>
        </authorList>
    </citation>
    <scope>NUCLEOTIDE SEQUENCE [LARGE SCALE GENOMIC DNA]</scope>
    <source>
        <strain evidence="18">ANC 5109</strain>
    </source>
</reference>
<protein>
    <recommendedName>
        <fullName evidence="5 15">Succinyl-diaminopimelate desuccinylase</fullName>
        <shortName evidence="15">SDAP desuccinylase</shortName>
        <ecNumber evidence="4 15">3.5.1.18</ecNumber>
    </recommendedName>
    <alternativeName>
        <fullName evidence="13 15">N-succinyl-LL-2,6-diaminoheptanedioate amidohydrolase</fullName>
    </alternativeName>
</protein>
<dbReference type="PANTHER" id="PTHR43808:SF31">
    <property type="entry name" value="N-ACETYL-L-CITRULLINE DEACETYLASE"/>
    <property type="match status" value="1"/>
</dbReference>
<dbReference type="InterPro" id="IPR036264">
    <property type="entry name" value="Bact_exopeptidase_dim_dom"/>
</dbReference>
<dbReference type="GO" id="GO:0009014">
    <property type="term" value="F:succinyl-diaminopimelate desuccinylase activity"/>
    <property type="evidence" value="ECO:0007669"/>
    <property type="project" value="UniProtKB-UniRule"/>
</dbReference>
<feature type="domain" description="Peptidase M20 dimerisation" evidence="16">
    <location>
        <begin position="232"/>
        <end position="339"/>
    </location>
</feature>
<feature type="binding site" evidence="15">
    <location>
        <position position="123"/>
    </location>
    <ligand>
        <name>Zn(2+)</name>
        <dbReference type="ChEBI" id="CHEBI:29105"/>
        <label>1</label>
    </ligand>
</feature>
<evidence type="ECO:0000313" key="18">
    <source>
        <dbReference type="Proteomes" id="UP000199035"/>
    </source>
</evidence>
<dbReference type="HAMAP" id="MF_01690">
    <property type="entry name" value="DapE"/>
    <property type="match status" value="1"/>
</dbReference>
<keyword evidence="6 15" id="KW-0028">Amino-acid biosynthesis</keyword>
<keyword evidence="8 15" id="KW-0378">Hydrolase</keyword>
<dbReference type="UniPathway" id="UPA00034">
    <property type="reaction ID" value="UER00021"/>
</dbReference>
<keyword evidence="18" id="KW-1185">Reference proteome</keyword>
<organism evidence="17 18">
    <name type="scientific">Acinetobacter kyonggiensis</name>
    <dbReference type="NCBI Taxonomy" id="595670"/>
    <lineage>
        <taxon>Bacteria</taxon>
        <taxon>Pseudomonadati</taxon>
        <taxon>Pseudomonadota</taxon>
        <taxon>Gammaproteobacteria</taxon>
        <taxon>Moraxellales</taxon>
        <taxon>Moraxellaceae</taxon>
        <taxon>Acinetobacter</taxon>
    </lineage>
</organism>
<feature type="binding site" evidence="15">
    <location>
        <position position="405"/>
    </location>
    <ligand>
        <name>Zn(2+)</name>
        <dbReference type="ChEBI" id="CHEBI:29105"/>
        <label>2</label>
    </ligand>
</feature>
<comment type="cofactor">
    <cofactor evidence="15">
        <name>Zn(2+)</name>
        <dbReference type="ChEBI" id="CHEBI:29105"/>
    </cofactor>
    <cofactor evidence="15">
        <name>Co(2+)</name>
        <dbReference type="ChEBI" id="CHEBI:48828"/>
    </cofactor>
    <text evidence="15">Binds 2 Zn(2+) or Co(2+) ions per subunit.</text>
</comment>
<dbReference type="SUPFAM" id="SSF55031">
    <property type="entry name" value="Bacterial exopeptidase dimerisation domain"/>
    <property type="match status" value="1"/>
</dbReference>
<keyword evidence="10 15" id="KW-0220">Diaminopimelate biosynthesis</keyword>
<dbReference type="Pfam" id="PF01546">
    <property type="entry name" value="Peptidase_M20"/>
    <property type="match status" value="1"/>
</dbReference>
<dbReference type="InterPro" id="IPR005941">
    <property type="entry name" value="DapE_proteobac"/>
</dbReference>
<dbReference type="Pfam" id="PF07687">
    <property type="entry name" value="M20_dimer"/>
    <property type="match status" value="1"/>
</dbReference>
<dbReference type="STRING" id="595670.SAMN05421643_10756"/>
<dbReference type="Gene3D" id="3.40.630.10">
    <property type="entry name" value="Zn peptidases"/>
    <property type="match status" value="2"/>
</dbReference>
<evidence type="ECO:0000256" key="4">
    <source>
        <dbReference type="ARBA" id="ARBA00011921"/>
    </source>
</evidence>
<evidence type="ECO:0000256" key="13">
    <source>
        <dbReference type="ARBA" id="ARBA00031891"/>
    </source>
</evidence>
<dbReference type="InterPro" id="IPR011650">
    <property type="entry name" value="Peptidase_M20_dimer"/>
</dbReference>
<feature type="binding site" evidence="15">
    <location>
        <position position="191"/>
    </location>
    <ligand>
        <name>Zn(2+)</name>
        <dbReference type="ChEBI" id="CHEBI:29105"/>
        <label>2</label>
    </ligand>
</feature>